<dbReference type="PANTHER" id="PTHR34457:SF3">
    <property type="entry name" value="PROTEIN TIC236, CHLOROPLASTIC"/>
    <property type="match status" value="1"/>
</dbReference>
<reference evidence="3" key="2">
    <citation type="journal article" date="2022" name="Microbiol. Resour. Announc.">
        <title>Metagenome Sequencing to Explore Phylogenomics of Terrestrial Cyanobacteria.</title>
        <authorList>
            <person name="Ward R.D."/>
            <person name="Stajich J.E."/>
            <person name="Johansen J.R."/>
            <person name="Huntemann M."/>
            <person name="Clum A."/>
            <person name="Foster B."/>
            <person name="Foster B."/>
            <person name="Roux S."/>
            <person name="Palaniappan K."/>
            <person name="Varghese N."/>
            <person name="Mukherjee S."/>
            <person name="Reddy T.B.K."/>
            <person name="Daum C."/>
            <person name="Copeland A."/>
            <person name="Chen I.A."/>
            <person name="Ivanova N.N."/>
            <person name="Kyrpides N.C."/>
            <person name="Shapiro N."/>
            <person name="Eloe-Fadrosh E.A."/>
            <person name="Pietrasiak N."/>
        </authorList>
    </citation>
    <scope>NUCLEOTIDE SEQUENCE</scope>
    <source>
        <strain evidence="3">UHER 2000/2452</strain>
    </source>
</reference>
<evidence type="ECO:0000313" key="4">
    <source>
        <dbReference type="Proteomes" id="UP000757435"/>
    </source>
</evidence>
<feature type="transmembrane region" description="Helical" evidence="1">
    <location>
        <begin position="21"/>
        <end position="43"/>
    </location>
</feature>
<organism evidence="3 4">
    <name type="scientific">Drouetiella hepatica Uher 2000/2452</name>
    <dbReference type="NCBI Taxonomy" id="904376"/>
    <lineage>
        <taxon>Bacteria</taxon>
        <taxon>Bacillati</taxon>
        <taxon>Cyanobacteriota</taxon>
        <taxon>Cyanophyceae</taxon>
        <taxon>Oculatellales</taxon>
        <taxon>Oculatellaceae</taxon>
        <taxon>Drouetiella</taxon>
    </lineage>
</organism>
<dbReference type="PANTHER" id="PTHR34457">
    <property type="entry name" value="EMBRYO DEFECTIVE 2410"/>
    <property type="match status" value="1"/>
</dbReference>
<evidence type="ECO:0000256" key="1">
    <source>
        <dbReference type="SAM" id="Phobius"/>
    </source>
</evidence>
<comment type="caution">
    <text evidence="3">The sequence shown here is derived from an EMBL/GenBank/DDBJ whole genome shotgun (WGS) entry which is preliminary data.</text>
</comment>
<proteinExistence type="predicted"/>
<dbReference type="Pfam" id="PF07176">
    <property type="entry name" value="DUF1400"/>
    <property type="match status" value="1"/>
</dbReference>
<feature type="domain" description="DUF1400" evidence="2">
    <location>
        <begin position="1121"/>
        <end position="1247"/>
    </location>
</feature>
<dbReference type="InterPro" id="IPR053022">
    <property type="entry name" value="Chloroplast_translocon_comp"/>
</dbReference>
<evidence type="ECO:0000313" key="3">
    <source>
        <dbReference type="EMBL" id="MBW4659858.1"/>
    </source>
</evidence>
<dbReference type="AlphaFoldDB" id="A0A951UPI4"/>
<gene>
    <name evidence="3" type="ORF">KME15_14375</name>
</gene>
<accession>A0A951UPI4</accession>
<evidence type="ECO:0000259" key="2">
    <source>
        <dbReference type="Pfam" id="PF07176"/>
    </source>
</evidence>
<protein>
    <submittedName>
        <fullName evidence="3">Alpha/beta hydrolase</fullName>
    </submittedName>
</protein>
<dbReference type="InterPro" id="IPR010802">
    <property type="entry name" value="DUF1400"/>
</dbReference>
<keyword evidence="3" id="KW-0378">Hydrolase</keyword>
<name>A0A951UPI4_9CYAN</name>
<keyword evidence="1" id="KW-1133">Transmembrane helix</keyword>
<keyword evidence="1" id="KW-0472">Membrane</keyword>
<sequence>MSHFKYRGGRRANRQLEGRQWLIVGLGAGGFLAIAGVAGSQWIGQQIHQQVNHQLLPKIAAELQRALDRPVQLGALERVTPIGLRLGASSIPATANDPDEMRIKAVEIHFDLADVLLHQQLKLDVTLIEPQVSLEQNAKGDWLETELNLQSGDFAEIKQIQMKNAKVTLIPFLSDRVSDTNRQRTMTVLPLQGSFQLEDDEHLTLNLSGAFRQGNWGIKGQTNLKTEKVSLAVTTQNVEIAPFVSLLPIPVTVDQGTISGRIQINKSLHQPIALQGVAEIKQGALRAKGEPNPISDVAGTLRFNGQKIQVQQGHIRFGKIPFDLGGTIDLQQGLDLRATVPFVSAADFMQTFKLNLPFSVTGALKSKDVRVSGAFDHVIFSGMAEAAQPFQIDRLTVPVAQAQFILDKETDQLTLKQVEFLPDSGGKIIANADITLEDDQAPLKVNLSAEQLSADALAQLYGLSEVLPTGTLSSTKLGKIEAQAQVTGTGDRPNLQANWQLQGDYPAQGQAIWADKRLRVQNTSLKFAGGTITGAGQMIEGKWQAQINTTPLHLAAGTVQIEGTLTDQNWNANIQGSQVQLKAIDPALPGILDGQVKVTGTLKQISANAIDAVGTLQLSQTNILPQPLTAAFQWDGDRLHIINAETQNSHLSGVVKLGFTGTKPTLEAMDLAVQIREDLAGLVAKLPSVSKAASLNGFASFDGRLTGNLIEPHLVGQLQVDGLALNQFQFEPLTGAVQFTTTGLQLDLKGSQDRIQGWIDRPFQTVALQVQSDQATLQGRYHQGQLTGTVNKLPLQSVYQLTQASPAIQGVNGLLSGRFNFNALNTHPQGVAKISVTQPTIGTSQSNRLGHEQDQLTGTIQYRDRIATLNKGEFRLGKSLYRFNGQALLDKDPQMSASVSVSEGELSDLQMVLAEIQKIQPSSTHQLPELASLNGRFSGNAALSGSLRSGFSTRFDIQGQDWSWQQHGVREITASGQYDGQQVVMHPLQLKGITYPDGQGKIIQNLDTQILLTGKYGSINNGQIQLTNLPLAAIQKWMNVSMPLEGNLSTSATVTGDLNATAIGGDVSLSQLRVKHIPLPETHLGFQYQHDRLKITSLNATRNSPSFQNSLVAPPSDAVGAEKFYFAVSAIDFTLPVETLQTYVDSGEITSPLGFYAQFLDEQTLQNMRSALQYPLDVSSVEVAEILNSSTGDAWLFWLGEFIQTKSGENGQVAIETALVEAAKAKPKNVTLMDVLHHFPIQKVRINTGAVMKLLRSK</sequence>
<dbReference type="EMBL" id="JAHHHD010000015">
    <property type="protein sequence ID" value="MBW4659858.1"/>
    <property type="molecule type" value="Genomic_DNA"/>
</dbReference>
<reference evidence="3" key="1">
    <citation type="submission" date="2021-05" db="EMBL/GenBank/DDBJ databases">
        <authorList>
            <person name="Pietrasiak N."/>
            <person name="Ward R."/>
            <person name="Stajich J.E."/>
            <person name="Kurbessoian T."/>
        </authorList>
    </citation>
    <scope>NUCLEOTIDE SEQUENCE</scope>
    <source>
        <strain evidence="3">UHER 2000/2452</strain>
    </source>
</reference>
<keyword evidence="1" id="KW-0812">Transmembrane</keyword>
<dbReference type="GO" id="GO:0016787">
    <property type="term" value="F:hydrolase activity"/>
    <property type="evidence" value="ECO:0007669"/>
    <property type="project" value="UniProtKB-KW"/>
</dbReference>
<dbReference type="Proteomes" id="UP000757435">
    <property type="component" value="Unassembled WGS sequence"/>
</dbReference>